<dbReference type="Gene3D" id="3.40.390.10">
    <property type="entry name" value="Collagenase (Catalytic Domain)"/>
    <property type="match status" value="1"/>
</dbReference>
<organism evidence="12 13">
    <name type="scientific">Anthostomella pinea</name>
    <dbReference type="NCBI Taxonomy" id="933095"/>
    <lineage>
        <taxon>Eukaryota</taxon>
        <taxon>Fungi</taxon>
        <taxon>Dikarya</taxon>
        <taxon>Ascomycota</taxon>
        <taxon>Pezizomycotina</taxon>
        <taxon>Sordariomycetes</taxon>
        <taxon>Xylariomycetidae</taxon>
        <taxon>Xylariales</taxon>
        <taxon>Xylariaceae</taxon>
        <taxon>Anthostomella</taxon>
    </lineage>
</organism>
<dbReference type="GO" id="GO:0046872">
    <property type="term" value="F:metal ion binding"/>
    <property type="evidence" value="ECO:0007669"/>
    <property type="project" value="UniProtKB-KW"/>
</dbReference>
<gene>
    <name evidence="12" type="ORF">KHLLAP_LOCUS2516</name>
</gene>
<evidence type="ECO:0000256" key="2">
    <source>
        <dbReference type="ARBA" id="ARBA00008721"/>
    </source>
</evidence>
<evidence type="ECO:0000256" key="3">
    <source>
        <dbReference type="ARBA" id="ARBA00022670"/>
    </source>
</evidence>
<feature type="signal peptide" evidence="10">
    <location>
        <begin position="1"/>
        <end position="19"/>
    </location>
</feature>
<comment type="function">
    <text evidence="1">Secreted metalloproteinase that allows assimilation of proteinaceous substrates.</text>
</comment>
<comment type="caution">
    <text evidence="12">The sequence shown here is derived from an EMBL/GenBank/DDBJ whole genome shotgun (WGS) entry which is preliminary data.</text>
</comment>
<dbReference type="GO" id="GO:0006508">
    <property type="term" value="P:proteolysis"/>
    <property type="evidence" value="ECO:0007669"/>
    <property type="project" value="UniProtKB-KW"/>
</dbReference>
<dbReference type="EMBL" id="CAUWAG010000003">
    <property type="protein sequence ID" value="CAJ2502048.1"/>
    <property type="molecule type" value="Genomic_DNA"/>
</dbReference>
<evidence type="ECO:0000256" key="9">
    <source>
        <dbReference type="ARBA" id="ARBA00023157"/>
    </source>
</evidence>
<evidence type="ECO:0000256" key="10">
    <source>
        <dbReference type="SAM" id="SignalP"/>
    </source>
</evidence>
<dbReference type="SUPFAM" id="SSF55486">
    <property type="entry name" value="Metalloproteases ('zincins'), catalytic domain"/>
    <property type="match status" value="1"/>
</dbReference>
<evidence type="ECO:0000256" key="7">
    <source>
        <dbReference type="ARBA" id="ARBA00022833"/>
    </source>
</evidence>
<dbReference type="AlphaFoldDB" id="A0AAI8VBX3"/>
<keyword evidence="4" id="KW-0479">Metal-binding</keyword>
<dbReference type="GO" id="GO:0008237">
    <property type="term" value="F:metallopeptidase activity"/>
    <property type="evidence" value="ECO:0007669"/>
    <property type="project" value="UniProtKB-KW"/>
</dbReference>
<evidence type="ECO:0000256" key="4">
    <source>
        <dbReference type="ARBA" id="ARBA00022723"/>
    </source>
</evidence>
<dbReference type="PANTHER" id="PTHR47466">
    <property type="match status" value="1"/>
</dbReference>
<keyword evidence="5 10" id="KW-0732">Signal</keyword>
<name>A0AAI8VBX3_9PEZI</name>
<dbReference type="Proteomes" id="UP001295740">
    <property type="component" value="Unassembled WGS sequence"/>
</dbReference>
<feature type="domain" description="Peptidase M43 pregnancy-associated plasma-A" evidence="11">
    <location>
        <begin position="186"/>
        <end position="272"/>
    </location>
</feature>
<dbReference type="PANTHER" id="PTHR47466:SF1">
    <property type="entry name" value="METALLOPROTEASE MEP1 (AFU_ORTHOLOGUE AFUA_1G07730)-RELATED"/>
    <property type="match status" value="1"/>
</dbReference>
<keyword evidence="13" id="KW-1185">Reference proteome</keyword>
<evidence type="ECO:0000256" key="5">
    <source>
        <dbReference type="ARBA" id="ARBA00022729"/>
    </source>
</evidence>
<dbReference type="Pfam" id="PF05572">
    <property type="entry name" value="Peptidase_M43"/>
    <property type="match status" value="1"/>
</dbReference>
<comment type="similarity">
    <text evidence="2">Belongs to the peptidase M43B family.</text>
</comment>
<keyword evidence="3" id="KW-0645">Protease</keyword>
<protein>
    <submittedName>
        <fullName evidence="12">Uu.00g049010.m01.CDS01</fullName>
    </submittedName>
</protein>
<keyword evidence="6" id="KW-0378">Hydrolase</keyword>
<feature type="chain" id="PRO_5042589896" evidence="10">
    <location>
        <begin position="20"/>
        <end position="278"/>
    </location>
</feature>
<evidence type="ECO:0000256" key="1">
    <source>
        <dbReference type="ARBA" id="ARBA00003174"/>
    </source>
</evidence>
<dbReference type="InterPro" id="IPR024079">
    <property type="entry name" value="MetalloPept_cat_dom_sf"/>
</dbReference>
<evidence type="ECO:0000256" key="8">
    <source>
        <dbReference type="ARBA" id="ARBA00023049"/>
    </source>
</evidence>
<keyword evidence="8" id="KW-0482">Metalloprotease</keyword>
<proteinExistence type="inferred from homology"/>
<evidence type="ECO:0000259" key="11">
    <source>
        <dbReference type="Pfam" id="PF05572"/>
    </source>
</evidence>
<evidence type="ECO:0000313" key="12">
    <source>
        <dbReference type="EMBL" id="CAJ2502048.1"/>
    </source>
</evidence>
<accession>A0AAI8VBX3</accession>
<evidence type="ECO:0000313" key="13">
    <source>
        <dbReference type="Proteomes" id="UP001295740"/>
    </source>
</evidence>
<keyword evidence="7" id="KW-0862">Zinc</keyword>
<dbReference type="InterPro" id="IPR008754">
    <property type="entry name" value="Peptidase_M43"/>
</dbReference>
<sequence>MVSSKVLALAALSATSALAAPSRGKFGCGAEPTPELLAAAEQMAVQEAAGNTSFNALATVEVDVYFHVVASSTAVADGYVADSSLTRQLSFMNSAYSPNGIHFNLAGTDRTVNSAWASDGAEIAMKKTLRKGDYSALNLYFLKSLGGNLGYCYFPAAVSSGSNAYYQDGCSILSSTVPGGSETGYNLGGTVVHEVGHWFGLFHTFQGSSCSGSGDSVADTPQQLSATSGCPTTRDSCPNVAGVDPIHNYMDYSTDVCYEEFTAGQKTRMLNMWSQYRG</sequence>
<evidence type="ECO:0000256" key="6">
    <source>
        <dbReference type="ARBA" id="ARBA00022801"/>
    </source>
</evidence>
<keyword evidence="9" id="KW-1015">Disulfide bond</keyword>
<reference evidence="12" key="1">
    <citation type="submission" date="2023-10" db="EMBL/GenBank/DDBJ databases">
        <authorList>
            <person name="Hackl T."/>
        </authorList>
    </citation>
    <scope>NUCLEOTIDE SEQUENCE</scope>
</reference>
<dbReference type="CDD" id="cd04275">
    <property type="entry name" value="ZnMc_pappalysin_like"/>
    <property type="match status" value="1"/>
</dbReference>